<keyword evidence="6" id="KW-1133">Transmembrane helix</keyword>
<dbReference type="Gene3D" id="3.40.30.10">
    <property type="entry name" value="Glutaredoxin"/>
    <property type="match status" value="1"/>
</dbReference>
<protein>
    <recommendedName>
        <fullName evidence="7">Thioredoxin domain-containing protein</fullName>
    </recommendedName>
</protein>
<feature type="transmembrane region" description="Helical" evidence="6">
    <location>
        <begin position="6"/>
        <end position="26"/>
    </location>
</feature>
<dbReference type="PANTHER" id="PTHR13887">
    <property type="entry name" value="GLUTATHIONE S-TRANSFERASE KAPPA"/>
    <property type="match status" value="1"/>
</dbReference>
<accession>A0A1G2QNG1</accession>
<feature type="domain" description="Thioredoxin" evidence="7">
    <location>
        <begin position="24"/>
        <end position="234"/>
    </location>
</feature>
<evidence type="ECO:0000256" key="2">
    <source>
        <dbReference type="ARBA" id="ARBA00022729"/>
    </source>
</evidence>
<evidence type="ECO:0000313" key="9">
    <source>
        <dbReference type="Proteomes" id="UP000179245"/>
    </source>
</evidence>
<dbReference type="EMBL" id="MHTO01000026">
    <property type="protein sequence ID" value="OHA61937.1"/>
    <property type="molecule type" value="Genomic_DNA"/>
</dbReference>
<evidence type="ECO:0000259" key="7">
    <source>
        <dbReference type="PROSITE" id="PS51352"/>
    </source>
</evidence>
<evidence type="ECO:0000313" key="8">
    <source>
        <dbReference type="EMBL" id="OHA61937.1"/>
    </source>
</evidence>
<proteinExistence type="inferred from homology"/>
<reference evidence="8 9" key="1">
    <citation type="journal article" date="2016" name="Nat. Commun.">
        <title>Thousands of microbial genomes shed light on interconnected biogeochemical processes in an aquifer system.</title>
        <authorList>
            <person name="Anantharaman K."/>
            <person name="Brown C.T."/>
            <person name="Hug L.A."/>
            <person name="Sharon I."/>
            <person name="Castelle C.J."/>
            <person name="Probst A.J."/>
            <person name="Thomas B.C."/>
            <person name="Singh A."/>
            <person name="Wilkins M.J."/>
            <person name="Karaoz U."/>
            <person name="Brodie E.L."/>
            <person name="Williams K.H."/>
            <person name="Hubbard S.S."/>
            <person name="Banfield J.F."/>
        </authorList>
    </citation>
    <scope>NUCLEOTIDE SEQUENCE [LARGE SCALE GENOMIC DNA]</scope>
</reference>
<dbReference type="InterPro" id="IPR012336">
    <property type="entry name" value="Thioredoxin-like_fold"/>
</dbReference>
<dbReference type="Proteomes" id="UP000179245">
    <property type="component" value="Unassembled WGS sequence"/>
</dbReference>
<sequence>MKSESYLVPVSIVVAGVIIAVAIFTISQKSGPVSLTPSSSPEQANLSPGADQFKKVTEKIDVSQDPVLGTPEAKLLMIEFSDFQCPFCQRHALNAFPEIKKQYIDTGKVKLVFKNLPLPADSPPYHKNAQLAAEAGECAFEQNKFWEYKDKLFQDQQKLGKDDLKLSAKELGLDSQKFDDCLDSRKYEREVKEDLAEAQKLGIGGTPSFVIGDILVDGAYPFSTFEKIIEEKLKQ</sequence>
<dbReference type="InterPro" id="IPR013766">
    <property type="entry name" value="Thioredoxin_domain"/>
</dbReference>
<dbReference type="SUPFAM" id="SSF52833">
    <property type="entry name" value="Thioredoxin-like"/>
    <property type="match status" value="1"/>
</dbReference>
<dbReference type="InterPro" id="IPR036249">
    <property type="entry name" value="Thioredoxin-like_sf"/>
</dbReference>
<evidence type="ECO:0000256" key="1">
    <source>
        <dbReference type="ARBA" id="ARBA00005791"/>
    </source>
</evidence>
<gene>
    <name evidence="8" type="ORF">A2117_01130</name>
</gene>
<dbReference type="Pfam" id="PF13462">
    <property type="entry name" value="Thioredoxin_4"/>
    <property type="match status" value="1"/>
</dbReference>
<dbReference type="PROSITE" id="PS51352">
    <property type="entry name" value="THIOREDOXIN_2"/>
    <property type="match status" value="1"/>
</dbReference>
<evidence type="ECO:0000256" key="3">
    <source>
        <dbReference type="ARBA" id="ARBA00023002"/>
    </source>
</evidence>
<dbReference type="PANTHER" id="PTHR13887:SF14">
    <property type="entry name" value="DISULFIDE BOND FORMATION PROTEIN D"/>
    <property type="match status" value="1"/>
</dbReference>
<keyword evidence="2" id="KW-0732">Signal</keyword>
<keyword evidence="6" id="KW-0472">Membrane</keyword>
<evidence type="ECO:0000256" key="4">
    <source>
        <dbReference type="ARBA" id="ARBA00023157"/>
    </source>
</evidence>
<name>A0A1G2QNG1_9BACT</name>
<evidence type="ECO:0000256" key="6">
    <source>
        <dbReference type="SAM" id="Phobius"/>
    </source>
</evidence>
<dbReference type="GO" id="GO:0016491">
    <property type="term" value="F:oxidoreductase activity"/>
    <property type="evidence" value="ECO:0007669"/>
    <property type="project" value="UniProtKB-KW"/>
</dbReference>
<keyword evidence="6" id="KW-0812">Transmembrane</keyword>
<comment type="similarity">
    <text evidence="1">Belongs to the thioredoxin family. DsbA subfamily.</text>
</comment>
<keyword evidence="3" id="KW-0560">Oxidoreductase</keyword>
<dbReference type="AlphaFoldDB" id="A0A1G2QNG1"/>
<keyword evidence="4" id="KW-1015">Disulfide bond</keyword>
<dbReference type="STRING" id="1802443.A2117_01130"/>
<organism evidence="8 9">
    <name type="scientific">Candidatus Wildermuthbacteria bacterium GWA2_46_15</name>
    <dbReference type="NCBI Taxonomy" id="1802443"/>
    <lineage>
        <taxon>Bacteria</taxon>
        <taxon>Candidatus Wildermuthiibacteriota</taxon>
    </lineage>
</organism>
<comment type="caution">
    <text evidence="8">The sequence shown here is derived from an EMBL/GenBank/DDBJ whole genome shotgun (WGS) entry which is preliminary data.</text>
</comment>
<evidence type="ECO:0000256" key="5">
    <source>
        <dbReference type="ARBA" id="ARBA00023284"/>
    </source>
</evidence>
<keyword evidence="5" id="KW-0676">Redox-active center</keyword>